<dbReference type="PANTHER" id="PTHR43863">
    <property type="entry name" value="HYDROLASE, PUTATIVE (AFU_ORTHOLOGUE AFUA_1G03140)-RELATED"/>
    <property type="match status" value="1"/>
</dbReference>
<dbReference type="InterPro" id="IPR051816">
    <property type="entry name" value="Glycosyl_Hydrolase_31"/>
</dbReference>
<comment type="similarity">
    <text evidence="1 2">Belongs to the glycosyl hydrolase 31 family.</text>
</comment>
<organism evidence="6 7">
    <name type="scientific">Candidatus Eisenbergiella merdigallinarum</name>
    <dbReference type="NCBI Taxonomy" id="2838552"/>
    <lineage>
        <taxon>Bacteria</taxon>
        <taxon>Bacillati</taxon>
        <taxon>Bacillota</taxon>
        <taxon>Clostridia</taxon>
        <taxon>Lachnospirales</taxon>
        <taxon>Lachnospiraceae</taxon>
        <taxon>Eisenbergiella</taxon>
    </lineage>
</organism>
<dbReference type="Gene3D" id="3.20.20.80">
    <property type="entry name" value="Glycosidases"/>
    <property type="match status" value="1"/>
</dbReference>
<dbReference type="EMBL" id="DWXE01000038">
    <property type="protein sequence ID" value="HJB91646.1"/>
    <property type="molecule type" value="Genomic_DNA"/>
</dbReference>
<evidence type="ECO:0000313" key="6">
    <source>
        <dbReference type="EMBL" id="HJB91646.1"/>
    </source>
</evidence>
<evidence type="ECO:0000259" key="5">
    <source>
        <dbReference type="Pfam" id="PF21365"/>
    </source>
</evidence>
<keyword evidence="2" id="KW-0326">Glycosidase</keyword>
<dbReference type="SUPFAM" id="SSF51445">
    <property type="entry name" value="(Trans)glycosidases"/>
    <property type="match status" value="1"/>
</dbReference>
<dbReference type="Proteomes" id="UP000886883">
    <property type="component" value="Unassembled WGS sequence"/>
</dbReference>
<comment type="caution">
    <text evidence="6">The sequence shown here is derived from an EMBL/GenBank/DDBJ whole genome shotgun (WGS) entry which is preliminary data.</text>
</comment>
<name>A0A9D2MSK6_9FIRM</name>
<dbReference type="Pfam" id="PF01055">
    <property type="entry name" value="Glyco_hydro_31_2nd"/>
    <property type="match status" value="1"/>
</dbReference>
<dbReference type="AlphaFoldDB" id="A0A9D2MSK6"/>
<reference evidence="6" key="2">
    <citation type="submission" date="2021-04" db="EMBL/GenBank/DDBJ databases">
        <authorList>
            <person name="Gilroy R."/>
        </authorList>
    </citation>
    <scope>NUCLEOTIDE SEQUENCE</scope>
    <source>
        <strain evidence="6">USAMLcec3-2134</strain>
    </source>
</reference>
<gene>
    <name evidence="6" type="ORF">H9763_09330</name>
</gene>
<evidence type="ECO:0000256" key="2">
    <source>
        <dbReference type="RuleBase" id="RU361185"/>
    </source>
</evidence>
<dbReference type="GO" id="GO:0004553">
    <property type="term" value="F:hydrolase activity, hydrolyzing O-glycosyl compounds"/>
    <property type="evidence" value="ECO:0007669"/>
    <property type="project" value="InterPro"/>
</dbReference>
<dbReference type="Gene3D" id="2.60.40.1180">
    <property type="entry name" value="Golgi alpha-mannosidase II"/>
    <property type="match status" value="2"/>
</dbReference>
<dbReference type="InterPro" id="IPR048395">
    <property type="entry name" value="Glyco_hydro_31_C"/>
</dbReference>
<feature type="domain" description="DUF5110" evidence="4">
    <location>
        <begin position="611"/>
        <end position="684"/>
    </location>
</feature>
<reference evidence="6" key="1">
    <citation type="journal article" date="2021" name="PeerJ">
        <title>Extensive microbial diversity within the chicken gut microbiome revealed by metagenomics and culture.</title>
        <authorList>
            <person name="Gilroy R."/>
            <person name="Ravi A."/>
            <person name="Getino M."/>
            <person name="Pursley I."/>
            <person name="Horton D.L."/>
            <person name="Alikhan N.F."/>
            <person name="Baker D."/>
            <person name="Gharbi K."/>
            <person name="Hall N."/>
            <person name="Watson M."/>
            <person name="Adriaenssens E.M."/>
            <person name="Foster-Nyarko E."/>
            <person name="Jarju S."/>
            <person name="Secka A."/>
            <person name="Antonio M."/>
            <person name="Oren A."/>
            <person name="Chaudhuri R.R."/>
            <person name="La Ragione R."/>
            <person name="Hildebrand F."/>
            <person name="Pallen M.J."/>
        </authorList>
    </citation>
    <scope>NUCLEOTIDE SEQUENCE</scope>
    <source>
        <strain evidence="6">USAMLcec3-2134</strain>
    </source>
</reference>
<dbReference type="Pfam" id="PF17137">
    <property type="entry name" value="DUF5110"/>
    <property type="match status" value="1"/>
</dbReference>
<evidence type="ECO:0000256" key="1">
    <source>
        <dbReference type="ARBA" id="ARBA00007806"/>
    </source>
</evidence>
<evidence type="ECO:0000259" key="3">
    <source>
        <dbReference type="Pfam" id="PF01055"/>
    </source>
</evidence>
<feature type="domain" description="Glycoside hydrolase family 31 TIM barrel" evidence="3">
    <location>
        <begin position="192"/>
        <end position="496"/>
    </location>
</feature>
<dbReference type="CDD" id="cd06595">
    <property type="entry name" value="GH31_u1"/>
    <property type="match status" value="1"/>
</dbReference>
<dbReference type="Pfam" id="PF21365">
    <property type="entry name" value="Glyco_hydro_31_3rd"/>
    <property type="match status" value="1"/>
</dbReference>
<dbReference type="GO" id="GO:0005975">
    <property type="term" value="P:carbohydrate metabolic process"/>
    <property type="evidence" value="ECO:0007669"/>
    <property type="project" value="InterPro"/>
</dbReference>
<dbReference type="InterPro" id="IPR017853">
    <property type="entry name" value="GH"/>
</dbReference>
<dbReference type="InterPro" id="IPR033403">
    <property type="entry name" value="DUF5110"/>
</dbReference>
<sequence>MQNIYRMKTEPKCDERAAVVGKNYRFTVLTPWLLRLEYSGDGVFEDRPSQCVLNRNFPVPDFQVIEREDSLKIVTEGVQLFYDKKPFSPNGLSVQVRGNLSAYHSIWHFGEEPTDLLGTARTLDEADGAVKLEHGLISRNGYSVLDDSASFLIREDGWIDPRPAGYRDLYFFGYGHAYQECLKDFYRLTGGTPLLPRFVLGNWWSRYHRYTQEEYEGLMERFRQEEVPFSVAVIDMDWHLVDIDPKYGSGWTGYTWNRELFPDPEAFLKWLHERGMKATLNVHPAEGVRPYEERYPDMAAALGKDPEEEEFIEFDAANPDFLEAYFSCLHHPLEEQGVDFWWVDWQQGGKSRIPGLDPLWVLNHFHYLDSMKKGERGLTFSRYAGLGSHRYPIGFSGDSIITWDTLDFQPYFTANASNAGYGWWSHDIGGHMNGYRDEELATRWIQFGVFSPILRLHSSNSPFTGKEPWNYNPESCRIMKRYLKLRHELVPYLYSMNWLAAEGQPLIRPMYYLNPEDPEAYEVPNQYWFGTELIACPVTRPADKRSKLAAFTAWLPEGSWYDIFTGDRYDGGRKLTLYRSLENIPVLAKAGGIVPMADLGRYTNSTENPKELRIRIFPGADGTFRLREDDGISRIDGAQTGSFCDTVFRWDDAGASFTVAPPETRGELPSWLPQTRSYTLEFYGFEDVDGSELSVRADGKELPVSLEYSGETHVLAVRIPELRAQTGVEVKFTTRPEPAKNDWKQRIFGFLFGAEIPYGDKERIFACSKAAKSPASMITQLQAMNLEESLFGSLCEILLAEL</sequence>
<protein>
    <submittedName>
        <fullName evidence="6">Glycoside hydrolase family 31 protein</fullName>
    </submittedName>
</protein>
<dbReference type="SUPFAM" id="SSF51011">
    <property type="entry name" value="Glycosyl hydrolase domain"/>
    <property type="match status" value="1"/>
</dbReference>
<feature type="domain" description="Glycosyl hydrolase family 31 C-terminal" evidence="5">
    <location>
        <begin position="503"/>
        <end position="594"/>
    </location>
</feature>
<proteinExistence type="inferred from homology"/>
<accession>A0A9D2MSK6</accession>
<keyword evidence="2 6" id="KW-0378">Hydrolase</keyword>
<dbReference type="InterPro" id="IPR000322">
    <property type="entry name" value="Glyco_hydro_31_TIM"/>
</dbReference>
<dbReference type="PANTHER" id="PTHR43863:SF2">
    <property type="entry name" value="MALTASE-GLUCOAMYLASE"/>
    <property type="match status" value="1"/>
</dbReference>
<evidence type="ECO:0000259" key="4">
    <source>
        <dbReference type="Pfam" id="PF17137"/>
    </source>
</evidence>
<dbReference type="InterPro" id="IPR013780">
    <property type="entry name" value="Glyco_hydro_b"/>
</dbReference>
<evidence type="ECO:0000313" key="7">
    <source>
        <dbReference type="Proteomes" id="UP000886883"/>
    </source>
</evidence>